<dbReference type="SUPFAM" id="SSF47616">
    <property type="entry name" value="GST C-terminal domain-like"/>
    <property type="match status" value="1"/>
</dbReference>
<dbReference type="CDD" id="cd03188">
    <property type="entry name" value="GST_C_Beta"/>
    <property type="match status" value="1"/>
</dbReference>
<dbReference type="SFLD" id="SFLDG00358">
    <property type="entry name" value="Main_(cytGST)"/>
    <property type="match status" value="1"/>
</dbReference>
<evidence type="ECO:0000256" key="1">
    <source>
        <dbReference type="RuleBase" id="RU003494"/>
    </source>
</evidence>
<dbReference type="Pfam" id="PF02798">
    <property type="entry name" value="GST_N"/>
    <property type="match status" value="1"/>
</dbReference>
<gene>
    <name evidence="4" type="ORF">AOC33_07735</name>
</gene>
<dbReference type="InterPro" id="IPR004045">
    <property type="entry name" value="Glutathione_S-Trfase_N"/>
</dbReference>
<proteinExistence type="inferred from homology"/>
<keyword evidence="4" id="KW-0808">Transferase</keyword>
<keyword evidence="5" id="KW-1185">Reference proteome</keyword>
<feature type="domain" description="GST N-terminal" evidence="2">
    <location>
        <begin position="19"/>
        <end position="103"/>
    </location>
</feature>
<dbReference type="SUPFAM" id="SSF52833">
    <property type="entry name" value="Thioredoxin-like"/>
    <property type="match status" value="1"/>
</dbReference>
<dbReference type="PANTHER" id="PTHR44051">
    <property type="entry name" value="GLUTATHIONE S-TRANSFERASE-RELATED"/>
    <property type="match status" value="1"/>
</dbReference>
<evidence type="ECO:0000259" key="3">
    <source>
        <dbReference type="PROSITE" id="PS50405"/>
    </source>
</evidence>
<dbReference type="InterPro" id="IPR040079">
    <property type="entry name" value="Glutathione_S-Trfase"/>
</dbReference>
<dbReference type="GO" id="GO:0016740">
    <property type="term" value="F:transferase activity"/>
    <property type="evidence" value="ECO:0007669"/>
    <property type="project" value="UniProtKB-KW"/>
</dbReference>
<reference evidence="4 5" key="1">
    <citation type="submission" date="2017-06" db="EMBL/GenBank/DDBJ databases">
        <title>Reclassification of a Polynucleobacter cosmopolitanus strain isolated from tropical Lake Victoria as Polynucleobacter victoriensis comb. nov.</title>
        <authorList>
            <person name="Hahn M.W."/>
        </authorList>
    </citation>
    <scope>NUCLEOTIDE SEQUENCE [LARGE SCALE GENOMIC DNA]</scope>
    <source>
        <strain evidence="4 5">MWH-MoIso2</strain>
    </source>
</reference>
<dbReference type="AlphaFoldDB" id="A0A229FUW2"/>
<feature type="domain" description="GST C-terminal" evidence="3">
    <location>
        <begin position="108"/>
        <end position="234"/>
    </location>
</feature>
<evidence type="ECO:0000313" key="4">
    <source>
        <dbReference type="EMBL" id="OXL15179.1"/>
    </source>
</evidence>
<dbReference type="SFLD" id="SFLDS00019">
    <property type="entry name" value="Glutathione_Transferase_(cytos"/>
    <property type="match status" value="1"/>
</dbReference>
<dbReference type="OrthoDB" id="8772754at2"/>
<dbReference type="Proteomes" id="UP000215188">
    <property type="component" value="Unassembled WGS sequence"/>
</dbReference>
<comment type="caution">
    <text evidence="4">The sequence shown here is derived from an EMBL/GenBank/DDBJ whole genome shotgun (WGS) entry which is preliminary data.</text>
</comment>
<protein>
    <submittedName>
        <fullName evidence="4">Glutathione S-transferase</fullName>
    </submittedName>
</protein>
<evidence type="ECO:0000259" key="2">
    <source>
        <dbReference type="PROSITE" id="PS50404"/>
    </source>
</evidence>
<dbReference type="InterPro" id="IPR010987">
    <property type="entry name" value="Glutathione-S-Trfase_C-like"/>
</dbReference>
<evidence type="ECO:0000313" key="5">
    <source>
        <dbReference type="Proteomes" id="UP000215188"/>
    </source>
</evidence>
<dbReference type="InterPro" id="IPR036249">
    <property type="entry name" value="Thioredoxin-like_sf"/>
</dbReference>
<dbReference type="EMBL" id="NJGG01000002">
    <property type="protein sequence ID" value="OXL15179.1"/>
    <property type="molecule type" value="Genomic_DNA"/>
</dbReference>
<dbReference type="InterPro" id="IPR036282">
    <property type="entry name" value="Glutathione-S-Trfase_C_sf"/>
</dbReference>
<dbReference type="Pfam" id="PF00043">
    <property type="entry name" value="GST_C"/>
    <property type="match status" value="1"/>
</dbReference>
<dbReference type="CDD" id="cd03057">
    <property type="entry name" value="GST_N_Beta"/>
    <property type="match status" value="1"/>
</dbReference>
<accession>A0A229FUW2</accession>
<dbReference type="SFLD" id="SFLDG01150">
    <property type="entry name" value="Main.1:_Beta-like"/>
    <property type="match status" value="1"/>
</dbReference>
<dbReference type="PANTHER" id="PTHR44051:SF8">
    <property type="entry name" value="GLUTATHIONE S-TRANSFERASE GSTA"/>
    <property type="match status" value="1"/>
</dbReference>
<name>A0A229FUW2_9BURK</name>
<dbReference type="Gene3D" id="1.20.1050.10">
    <property type="match status" value="1"/>
</dbReference>
<sequence>MIFSLSLYSRLQQKKGSTMNLHLYYCPGTCSFVPHVMLELVKESKGQDFSSTMITLRTGEHLKPEYQAINPRSQVPALIVDGQLVTQVVAITNFLNETFPEAKILPTDPMEKAQALSMFVWMNNTVHPTFTRIFRSERFGDEAGKDSVKAMALEMFKTQLIEIDKLVANGRKFISGNQLSPADIYAVTFIRWAGMAGINPANYPQYQRYAAAVAALPAVARIMTKEGINLNTYVGN</sequence>
<dbReference type="PROSITE" id="PS50404">
    <property type="entry name" value="GST_NTER"/>
    <property type="match status" value="1"/>
</dbReference>
<dbReference type="Gene3D" id="3.40.30.10">
    <property type="entry name" value="Glutaredoxin"/>
    <property type="match status" value="1"/>
</dbReference>
<dbReference type="InterPro" id="IPR004046">
    <property type="entry name" value="GST_C"/>
</dbReference>
<dbReference type="PROSITE" id="PS50405">
    <property type="entry name" value="GST_CTER"/>
    <property type="match status" value="1"/>
</dbReference>
<organism evidence="4 5">
    <name type="scientific">Polynucleobacter cosmopolitanus</name>
    <dbReference type="NCBI Taxonomy" id="351345"/>
    <lineage>
        <taxon>Bacteria</taxon>
        <taxon>Pseudomonadati</taxon>
        <taxon>Pseudomonadota</taxon>
        <taxon>Betaproteobacteria</taxon>
        <taxon>Burkholderiales</taxon>
        <taxon>Burkholderiaceae</taxon>
        <taxon>Polynucleobacter</taxon>
    </lineage>
</organism>
<comment type="similarity">
    <text evidence="1">Belongs to the GST superfamily.</text>
</comment>